<dbReference type="SUPFAM" id="SSF53807">
    <property type="entry name" value="Helical backbone' metal receptor"/>
    <property type="match status" value="1"/>
</dbReference>
<evidence type="ECO:0000313" key="4">
    <source>
        <dbReference type="EMBL" id="TNC44945.1"/>
    </source>
</evidence>
<keyword evidence="4" id="KW-0675">Receptor</keyword>
<dbReference type="AlphaFoldDB" id="A0A5C4MKJ5"/>
<dbReference type="PROSITE" id="PS50983">
    <property type="entry name" value="FE_B12_PBP"/>
    <property type="match status" value="1"/>
</dbReference>
<name>A0A5C4MKJ5_9ACTN</name>
<dbReference type="InterPro" id="IPR050902">
    <property type="entry name" value="ABC_Transporter_SBP"/>
</dbReference>
<dbReference type="EMBL" id="VDFR01000071">
    <property type="protein sequence ID" value="TNC44945.1"/>
    <property type="molecule type" value="Genomic_DNA"/>
</dbReference>
<organism evidence="4 5">
    <name type="scientific">Mumia zhuanghuii</name>
    <dbReference type="NCBI Taxonomy" id="2585211"/>
    <lineage>
        <taxon>Bacteria</taxon>
        <taxon>Bacillati</taxon>
        <taxon>Actinomycetota</taxon>
        <taxon>Actinomycetes</taxon>
        <taxon>Propionibacteriales</taxon>
        <taxon>Nocardioidaceae</taxon>
        <taxon>Mumia</taxon>
    </lineage>
</organism>
<dbReference type="Proteomes" id="UP000306740">
    <property type="component" value="Unassembled WGS sequence"/>
</dbReference>
<gene>
    <name evidence="4" type="ORF">FHE65_16095</name>
    <name evidence="3" type="ORF">FHE65_31405</name>
</gene>
<comment type="caution">
    <text evidence="4">The sequence shown here is derived from an EMBL/GenBank/DDBJ whole genome shotgun (WGS) entry which is preliminary data.</text>
</comment>
<sequence length="388" mass="41216">MLDSIKVRQASFRAALLPDRSECPVRRRILSCVSLVCAGALLAGCATGDGEADATSEVITSIPSFADVDVSPTPRDLTGEINLALNSEEPEPVTDNPTQKLPVTLKDNQGTRVTVKTADRILALDQYGTLAQITYELGLGDALVGRDLSTQFSQAKDLPLVTHNGHELNGEAILDLSPDLIITDTSLGPWDVVEQVRDAGVPVVVVDSTRNLDNTADLINQVASALGVRDAGKALAQRTADEIAAVRAVIDRKAPTAVQDKLRTVFLYVRGQSGVYYMFGQDSGADALISATGAYDVSKEIGWKGMKPLNDEGLVAAQPDTIVMMTKGLESAGGVDGLLERYPSLANTPAGEHRRFITMPDSQILSFGPRSADVLNALAVAMYAPESL</sequence>
<evidence type="ECO:0000313" key="3">
    <source>
        <dbReference type="EMBL" id="TNC31194.1"/>
    </source>
</evidence>
<evidence type="ECO:0000256" key="1">
    <source>
        <dbReference type="ARBA" id="ARBA00008814"/>
    </source>
</evidence>
<feature type="domain" description="Fe/B12 periplasmic-binding" evidence="2">
    <location>
        <begin position="120"/>
        <end position="386"/>
    </location>
</feature>
<comment type="similarity">
    <text evidence="1">Belongs to the bacterial solute-binding protein 8 family.</text>
</comment>
<dbReference type="OrthoDB" id="9797736at2"/>
<dbReference type="PANTHER" id="PTHR30535">
    <property type="entry name" value="VITAMIN B12-BINDING PROTEIN"/>
    <property type="match status" value="1"/>
</dbReference>
<dbReference type="Gene3D" id="3.40.50.1980">
    <property type="entry name" value="Nitrogenase molybdenum iron protein domain"/>
    <property type="match status" value="2"/>
</dbReference>
<dbReference type="PANTHER" id="PTHR30535:SF4">
    <property type="entry name" value="HEMIN-BINDING PERIPLASMIC PROTEIN HMUT"/>
    <property type="match status" value="1"/>
</dbReference>
<reference evidence="4 5" key="1">
    <citation type="submission" date="2019-05" db="EMBL/GenBank/DDBJ databases">
        <title>Mumia sp. nov., isolated from the intestinal contents of plateau pika (Ochotona curzoniae) in the Qinghai-Tibet plateau of China.</title>
        <authorList>
            <person name="Tian Z."/>
        </authorList>
    </citation>
    <scope>NUCLEOTIDE SEQUENCE [LARGE SCALE GENOMIC DNA]</scope>
    <source>
        <strain evidence="5">527</strain>
        <strain evidence="4">Z527</strain>
    </source>
</reference>
<dbReference type="InterPro" id="IPR002491">
    <property type="entry name" value="ABC_transptr_periplasmic_BD"/>
</dbReference>
<dbReference type="Pfam" id="PF01497">
    <property type="entry name" value="Peripla_BP_2"/>
    <property type="match status" value="1"/>
</dbReference>
<dbReference type="EMBL" id="VDFR01000206">
    <property type="protein sequence ID" value="TNC31194.1"/>
    <property type="molecule type" value="Genomic_DNA"/>
</dbReference>
<evidence type="ECO:0000259" key="2">
    <source>
        <dbReference type="PROSITE" id="PS50983"/>
    </source>
</evidence>
<evidence type="ECO:0000313" key="5">
    <source>
        <dbReference type="Proteomes" id="UP000306740"/>
    </source>
</evidence>
<protein>
    <submittedName>
        <fullName evidence="4">Hemin receptor</fullName>
    </submittedName>
</protein>
<accession>A0A5C4MKJ5</accession>
<proteinExistence type="inferred from homology"/>